<feature type="signal peptide" evidence="1">
    <location>
        <begin position="1"/>
        <end position="25"/>
    </location>
</feature>
<dbReference type="RefSeq" id="WP_155468408.1">
    <property type="nucleotide sequence ID" value="NZ_WNKY01000091.1"/>
</dbReference>
<dbReference type="InterPro" id="IPR037066">
    <property type="entry name" value="Plug_dom_sf"/>
</dbReference>
<dbReference type="AlphaFoldDB" id="A0A6L6PS60"/>
<reference evidence="2 3" key="1">
    <citation type="submission" date="2019-11" db="EMBL/GenBank/DDBJ databases">
        <title>Type strains purchased from KCTC, JCM and DSMZ.</title>
        <authorList>
            <person name="Lu H."/>
        </authorList>
    </citation>
    <scope>NUCLEOTIDE SEQUENCE [LARGE SCALE GENOMIC DNA]</scope>
    <source>
        <strain evidence="2 3">KCTC 22382</strain>
    </source>
</reference>
<dbReference type="OrthoDB" id="9760620at2"/>
<organism evidence="2 3">
    <name type="scientific">Duganella radicis</name>
    <dbReference type="NCBI Taxonomy" id="551988"/>
    <lineage>
        <taxon>Bacteria</taxon>
        <taxon>Pseudomonadati</taxon>
        <taxon>Pseudomonadota</taxon>
        <taxon>Betaproteobacteria</taxon>
        <taxon>Burkholderiales</taxon>
        <taxon>Oxalobacteraceae</taxon>
        <taxon>Telluria group</taxon>
        <taxon>Duganella</taxon>
    </lineage>
</organism>
<feature type="chain" id="PRO_5026860617" description="TonB-dependent receptor" evidence="1">
    <location>
        <begin position="26"/>
        <end position="668"/>
    </location>
</feature>
<evidence type="ECO:0008006" key="4">
    <source>
        <dbReference type="Google" id="ProtNLM"/>
    </source>
</evidence>
<comment type="caution">
    <text evidence="2">The sequence shown here is derived from an EMBL/GenBank/DDBJ whole genome shotgun (WGS) entry which is preliminary data.</text>
</comment>
<dbReference type="Proteomes" id="UP000475582">
    <property type="component" value="Unassembled WGS sequence"/>
</dbReference>
<dbReference type="Gene3D" id="2.170.130.10">
    <property type="entry name" value="TonB-dependent receptor, plug domain"/>
    <property type="match status" value="1"/>
</dbReference>
<name>A0A6L6PS60_9BURK</name>
<keyword evidence="3" id="KW-1185">Reference proteome</keyword>
<dbReference type="SUPFAM" id="SSF56935">
    <property type="entry name" value="Porins"/>
    <property type="match status" value="1"/>
</dbReference>
<proteinExistence type="predicted"/>
<sequence length="668" mass="71766">MRHTIPARHIVLLACTLAAGGRAIAAETAGAQSYVPAYFAQFQANSAMDMVSRLPGFSFEGGNPGRGTAGNVLINGKRPTSKTEPLSDVLGRIPVAAVERIEVINGGAGGIDMQGYTTVSNVVLKPMDLVSASTTASSTVMPDGSLQPSAEGNYNLKRGDKSINVALAWRRSPDGGLGHSQRTTTYADHSPSTEVTLEGAGVNESKSVKLNYGQDLLDGQISWNGALNPWTYQSHIVNDGATRGLNSNDNAGRNVEQGLAYSRDLAHGASMDLKALYRTAEFEGDSAFAANGVTSHSTSATTASEHILAGQLTLQAGDGVVIRGGIERAVNTNDNSNAYQSNAASAAVPGVGAWVQESRVEGQLSSAWQVDSKLSAEAGLKLEHSSLNTSASQSDGKAYVYPKPRLRLSLSPMPALQLRLRMEREVSQINFWDAAGYYGMADKSLRADYPDLVPAKTWLCEGALEYRFADRGAAMLSYTQAHISDVIDRMPIRSATTTVDAAGNIGDASADTVTGMLNLPTDSLALPQGLLKLSTTWRSSSVTDPTTLATRRLSGEQALAWRVEFSQDLPAQRTAWGFSVDNGWSNDNWQVGERDTSSGSGWARAFINYRPANNLMLTLELNNLASRSITYDRLHYAGNDRFASNLDFTEHNITRTQPFAMLRLRRDW</sequence>
<accession>A0A6L6PS60</accession>
<gene>
    <name evidence="2" type="ORF">GM676_30970</name>
</gene>
<evidence type="ECO:0000313" key="2">
    <source>
        <dbReference type="EMBL" id="MTV41976.1"/>
    </source>
</evidence>
<evidence type="ECO:0000256" key="1">
    <source>
        <dbReference type="SAM" id="SignalP"/>
    </source>
</evidence>
<evidence type="ECO:0000313" key="3">
    <source>
        <dbReference type="Proteomes" id="UP000475582"/>
    </source>
</evidence>
<keyword evidence="1" id="KW-0732">Signal</keyword>
<protein>
    <recommendedName>
        <fullName evidence="4">TonB-dependent receptor</fullName>
    </recommendedName>
</protein>
<dbReference type="EMBL" id="WNKY01000091">
    <property type="protein sequence ID" value="MTV41976.1"/>
    <property type="molecule type" value="Genomic_DNA"/>
</dbReference>